<reference evidence="3" key="1">
    <citation type="submission" date="2016-08" db="EMBL/GenBank/DDBJ databases">
        <authorList>
            <person name="Varghese N."/>
            <person name="Submissions Spin"/>
        </authorList>
    </citation>
    <scope>NUCLEOTIDE SEQUENCE [LARGE SCALE GENOMIC DNA]</scope>
    <source>
        <strain evidence="3">HAMBI 2975</strain>
    </source>
</reference>
<proteinExistence type="predicted"/>
<name>A0A1C3XDE6_9HYPH</name>
<feature type="chain" id="PRO_5008686458" description="Lipoprotein" evidence="1">
    <location>
        <begin position="21"/>
        <end position="181"/>
    </location>
</feature>
<dbReference type="AlphaFoldDB" id="A0A1C3XDE6"/>
<dbReference type="PROSITE" id="PS51257">
    <property type="entry name" value="PROKAR_LIPOPROTEIN"/>
    <property type="match status" value="1"/>
</dbReference>
<sequence length="181" mass="20529">MSWAKRYAVLPLLVALAACAERQQTIVIPPAGPDALYTPERVVPGRLEYAPDRSTFAPILTERSAYPTQPEANAAYLRLIAAAPSGPAYPRSIWLFGCRPGALDAQTARISRYPGPIVHCATDFLDPSGRRVRRETANFYYHNRIWSMQPVYPPRSGVAWRNRESSPKDFWWWVPGRPRYE</sequence>
<dbReference type="OrthoDB" id="8063934at2"/>
<keyword evidence="1" id="KW-0732">Signal</keyword>
<evidence type="ECO:0000256" key="1">
    <source>
        <dbReference type="SAM" id="SignalP"/>
    </source>
</evidence>
<feature type="signal peptide" evidence="1">
    <location>
        <begin position="1"/>
        <end position="20"/>
    </location>
</feature>
<evidence type="ECO:0000313" key="2">
    <source>
        <dbReference type="EMBL" id="SCB50165.1"/>
    </source>
</evidence>
<keyword evidence="3" id="KW-1185">Reference proteome</keyword>
<protein>
    <recommendedName>
        <fullName evidence="4">Lipoprotein</fullName>
    </recommendedName>
</protein>
<dbReference type="RefSeq" id="WP_092720071.1">
    <property type="nucleotide sequence ID" value="NZ_FMAG01000015.1"/>
</dbReference>
<gene>
    <name evidence="2" type="ORF">GA0061103_0769</name>
</gene>
<organism evidence="2 3">
    <name type="scientific">Rhizobium multihospitium</name>
    <dbReference type="NCBI Taxonomy" id="410764"/>
    <lineage>
        <taxon>Bacteria</taxon>
        <taxon>Pseudomonadati</taxon>
        <taxon>Pseudomonadota</taxon>
        <taxon>Alphaproteobacteria</taxon>
        <taxon>Hyphomicrobiales</taxon>
        <taxon>Rhizobiaceae</taxon>
        <taxon>Rhizobium/Agrobacterium group</taxon>
        <taxon>Rhizobium</taxon>
    </lineage>
</organism>
<evidence type="ECO:0008006" key="4">
    <source>
        <dbReference type="Google" id="ProtNLM"/>
    </source>
</evidence>
<dbReference type="STRING" id="410764.GA0061103_0769"/>
<accession>A0A1C3XDE6</accession>
<dbReference type="Proteomes" id="UP000199101">
    <property type="component" value="Unassembled WGS sequence"/>
</dbReference>
<evidence type="ECO:0000313" key="3">
    <source>
        <dbReference type="Proteomes" id="UP000199101"/>
    </source>
</evidence>
<dbReference type="EMBL" id="FMAG01000015">
    <property type="protein sequence ID" value="SCB50165.1"/>
    <property type="molecule type" value="Genomic_DNA"/>
</dbReference>